<protein>
    <submittedName>
        <fullName evidence="1">Uncharacterized protein</fullName>
    </submittedName>
</protein>
<name>A0A381FED7_9FLAO</name>
<sequence>MALFSFFDFAAFNFVFDRIEKSNFCLKNKNLIKQMSHYVNDDL</sequence>
<organism evidence="1 2">
    <name type="scientific">Chryseobacterium indoltheticum</name>
    <dbReference type="NCBI Taxonomy" id="254"/>
    <lineage>
        <taxon>Bacteria</taxon>
        <taxon>Pseudomonadati</taxon>
        <taxon>Bacteroidota</taxon>
        <taxon>Flavobacteriia</taxon>
        <taxon>Flavobacteriales</taxon>
        <taxon>Weeksellaceae</taxon>
        <taxon>Chryseobacterium group</taxon>
        <taxon>Chryseobacterium</taxon>
    </lineage>
</organism>
<gene>
    <name evidence="1" type="ORF">NCTC13532_01043</name>
</gene>
<dbReference type="AlphaFoldDB" id="A0A381FED7"/>
<accession>A0A381FED7</accession>
<dbReference type="Proteomes" id="UP000254282">
    <property type="component" value="Unassembled WGS sequence"/>
</dbReference>
<proteinExistence type="predicted"/>
<evidence type="ECO:0000313" key="1">
    <source>
        <dbReference type="EMBL" id="SUX44926.1"/>
    </source>
</evidence>
<dbReference type="EMBL" id="UFVR01000004">
    <property type="protein sequence ID" value="SUX44926.1"/>
    <property type="molecule type" value="Genomic_DNA"/>
</dbReference>
<evidence type="ECO:0000313" key="2">
    <source>
        <dbReference type="Proteomes" id="UP000254282"/>
    </source>
</evidence>
<reference evidence="1 2" key="1">
    <citation type="submission" date="2018-06" db="EMBL/GenBank/DDBJ databases">
        <authorList>
            <consortium name="Pathogen Informatics"/>
            <person name="Doyle S."/>
        </authorList>
    </citation>
    <scope>NUCLEOTIDE SEQUENCE [LARGE SCALE GENOMIC DNA]</scope>
    <source>
        <strain evidence="1 2">NCTC13532</strain>
    </source>
</reference>